<reference evidence="2" key="1">
    <citation type="journal article" date="2020" name="Nature">
        <title>Giant virus diversity and host interactions through global metagenomics.</title>
        <authorList>
            <person name="Schulz F."/>
            <person name="Roux S."/>
            <person name="Paez-Espino D."/>
            <person name="Jungbluth S."/>
            <person name="Walsh D.A."/>
            <person name="Denef V.J."/>
            <person name="McMahon K.D."/>
            <person name="Konstantinidis K.T."/>
            <person name="Eloe-Fadrosh E.A."/>
            <person name="Kyrpides N.C."/>
            <person name="Woyke T."/>
        </authorList>
    </citation>
    <scope>NUCLEOTIDE SEQUENCE</scope>
    <source>
        <strain evidence="2">GVMAG-M-3300023184-121</strain>
    </source>
</reference>
<organism evidence="2">
    <name type="scientific">viral metagenome</name>
    <dbReference type="NCBI Taxonomy" id="1070528"/>
    <lineage>
        <taxon>unclassified sequences</taxon>
        <taxon>metagenomes</taxon>
        <taxon>organismal metagenomes</taxon>
    </lineage>
</organism>
<proteinExistence type="predicted"/>
<name>A0A6C0HK65_9ZZZZ</name>
<dbReference type="EMBL" id="MN739974">
    <property type="protein sequence ID" value="QHT80814.1"/>
    <property type="molecule type" value="Genomic_DNA"/>
</dbReference>
<accession>A0A6C0HK65</accession>
<feature type="compositionally biased region" description="Acidic residues" evidence="1">
    <location>
        <begin position="8"/>
        <end position="17"/>
    </location>
</feature>
<evidence type="ECO:0000256" key="1">
    <source>
        <dbReference type="SAM" id="MobiDB-lite"/>
    </source>
</evidence>
<evidence type="ECO:0000313" key="2">
    <source>
        <dbReference type="EMBL" id="QHT80814.1"/>
    </source>
</evidence>
<feature type="region of interest" description="Disordered" evidence="1">
    <location>
        <begin position="1"/>
        <end position="22"/>
    </location>
</feature>
<dbReference type="AlphaFoldDB" id="A0A6C0HK65"/>
<sequence length="132" mass="14393">MHRGQLEEVADKEELEPTEGLLGPTDFLAEFIEFVDEFGGEHGDFVDDQEVSEEPLLHDFSVTTDFGVEFLDGSLAEPDAGPGVEGFGLVAEKERRAAGHGAELDAREPWIGFAALQSDVAHAPREFSIEYG</sequence>
<protein>
    <submittedName>
        <fullName evidence="2">Uncharacterized protein</fullName>
    </submittedName>
</protein>